<evidence type="ECO:0000313" key="3">
    <source>
        <dbReference type="EMBL" id="SPO05501.1"/>
    </source>
</evidence>
<dbReference type="EMBL" id="ONZQ02000013">
    <property type="protein sequence ID" value="SPO05501.1"/>
    <property type="molecule type" value="Genomic_DNA"/>
</dbReference>
<keyword evidence="4" id="KW-1185">Reference proteome</keyword>
<reference evidence="3" key="1">
    <citation type="submission" date="2018-03" db="EMBL/GenBank/DDBJ databases">
        <authorList>
            <person name="Guldener U."/>
        </authorList>
    </citation>
    <scope>NUCLEOTIDE SEQUENCE</scope>
</reference>
<feature type="chain" id="PRO_5042211935" description="DUF7136 domain-containing protein" evidence="1">
    <location>
        <begin position="21"/>
        <end position="268"/>
    </location>
</feature>
<gene>
    <name evidence="3" type="ORF">DNG_08188</name>
</gene>
<keyword evidence="1" id="KW-0732">Signal</keyword>
<dbReference type="AlphaFoldDB" id="A0AAE8N311"/>
<evidence type="ECO:0000256" key="1">
    <source>
        <dbReference type="SAM" id="SignalP"/>
    </source>
</evidence>
<protein>
    <recommendedName>
        <fullName evidence="2">DUF7136 domain-containing protein</fullName>
    </recommendedName>
</protein>
<proteinExistence type="predicted"/>
<dbReference type="Proteomes" id="UP001187682">
    <property type="component" value="Unassembled WGS sequence"/>
</dbReference>
<comment type="caution">
    <text evidence="3">The sequence shown here is derived from an EMBL/GenBank/DDBJ whole genome shotgun (WGS) entry which is preliminary data.</text>
</comment>
<accession>A0AAE8N311</accession>
<feature type="signal peptide" evidence="1">
    <location>
        <begin position="1"/>
        <end position="20"/>
    </location>
</feature>
<feature type="domain" description="DUF7136" evidence="2">
    <location>
        <begin position="27"/>
        <end position="241"/>
    </location>
</feature>
<organism evidence="3 4">
    <name type="scientific">Cephalotrichum gorgonifer</name>
    <dbReference type="NCBI Taxonomy" id="2041049"/>
    <lineage>
        <taxon>Eukaryota</taxon>
        <taxon>Fungi</taxon>
        <taxon>Dikarya</taxon>
        <taxon>Ascomycota</taxon>
        <taxon>Pezizomycotina</taxon>
        <taxon>Sordariomycetes</taxon>
        <taxon>Hypocreomycetidae</taxon>
        <taxon>Microascales</taxon>
        <taxon>Microascaceae</taxon>
        <taxon>Cephalotrichum</taxon>
    </lineage>
</organism>
<sequence>MPRPSPRLGAALLLAALGAGQEQQHPYFELDVIFPRNETYTASSTFPIAFAIQNLTAARLLGDFRFSWEIISRSEDSSDPIDVVVDQGSIDGPTPEGEGEDETFIYIGNTNATGWIKQKRLLDSYALMWHIQWTDIEEPCGPSVSHGNIMFSIESPLEKDGMNRPQAGSGIAPDVTAVPECPILGSVVEIRLDEANPSCPAVLGEPTGRGGSPCAVVVDKALASSIAREAADLAVSTTTPAPMVATASGASPSIQAILVAACVVLGFL</sequence>
<evidence type="ECO:0000313" key="4">
    <source>
        <dbReference type="Proteomes" id="UP001187682"/>
    </source>
</evidence>
<name>A0AAE8N311_9PEZI</name>
<dbReference type="Pfam" id="PF23584">
    <property type="entry name" value="DUF7136"/>
    <property type="match status" value="1"/>
</dbReference>
<dbReference type="InterPro" id="IPR055560">
    <property type="entry name" value="DUF7136"/>
</dbReference>
<evidence type="ECO:0000259" key="2">
    <source>
        <dbReference type="Pfam" id="PF23584"/>
    </source>
</evidence>